<reference evidence="1 2" key="1">
    <citation type="submission" date="2018-05" db="EMBL/GenBank/DDBJ databases">
        <title>Flavobacterium sp. strain IMCC34759, incomplete genome.</title>
        <authorList>
            <person name="Joung Y."/>
            <person name="Cho J."/>
        </authorList>
    </citation>
    <scope>NUCLEOTIDE SEQUENCE [LARGE SCALE GENOMIC DNA]</scope>
    <source>
        <strain evidence="1 2">IMCC34759</strain>
    </source>
</reference>
<keyword evidence="2" id="KW-1185">Reference proteome</keyword>
<organism evidence="1 2">
    <name type="scientific">Flavobacterium cheongpyeongense</name>
    <dbReference type="NCBI Taxonomy" id="2212651"/>
    <lineage>
        <taxon>Bacteria</taxon>
        <taxon>Pseudomonadati</taxon>
        <taxon>Bacteroidota</taxon>
        <taxon>Flavobacteriia</taxon>
        <taxon>Flavobacteriales</taxon>
        <taxon>Flavobacteriaceae</taxon>
        <taxon>Flavobacterium</taxon>
    </lineage>
</organism>
<dbReference type="Proteomes" id="UP000247903">
    <property type="component" value="Unassembled WGS sequence"/>
</dbReference>
<accession>A0A2V4BJT1</accession>
<dbReference type="AlphaFoldDB" id="A0A2V4BJT1"/>
<sequence length="34" mass="4195">MGVRKTDSWQAWTMEKYLLRDKKTININLKLYHI</sequence>
<protein>
    <submittedName>
        <fullName evidence="1">Uncharacterized protein</fullName>
    </submittedName>
</protein>
<evidence type="ECO:0000313" key="2">
    <source>
        <dbReference type="Proteomes" id="UP000247903"/>
    </source>
</evidence>
<name>A0A2V4BJT1_9FLAO</name>
<gene>
    <name evidence="1" type="ORF">DMB65_19060</name>
</gene>
<proteinExistence type="predicted"/>
<comment type="caution">
    <text evidence="1">The sequence shown here is derived from an EMBL/GenBank/DDBJ whole genome shotgun (WGS) entry which is preliminary data.</text>
</comment>
<evidence type="ECO:0000313" key="1">
    <source>
        <dbReference type="EMBL" id="PXY39169.1"/>
    </source>
</evidence>
<dbReference type="EMBL" id="QJHK01000023">
    <property type="protein sequence ID" value="PXY39169.1"/>
    <property type="molecule type" value="Genomic_DNA"/>
</dbReference>